<dbReference type="GO" id="GO:0046872">
    <property type="term" value="F:metal ion binding"/>
    <property type="evidence" value="ECO:0007669"/>
    <property type="project" value="UniProtKB-KW"/>
</dbReference>
<dbReference type="Gene3D" id="2.70.70.10">
    <property type="entry name" value="Glucose Permease (Domain IIA)"/>
    <property type="match status" value="1"/>
</dbReference>
<evidence type="ECO:0000256" key="5">
    <source>
        <dbReference type="ARBA" id="ARBA00022801"/>
    </source>
</evidence>
<keyword evidence="7" id="KW-0482">Metalloprotease</keyword>
<sequence length="401" mass="46115">MIRNKYFLIITIPLLVLLFSCKKKESKIVNNIQQPNPFQLQIEGLISVKDTLQQNETLSDILQPHNISMNLIHEIEKRAIKVFPLRKFKAGNEIYIYAKWDSVETVKYLVYPIDEINYVVYDLRDSIKIYKKQIPHTIKTDLITGKIEQGLITDLEKKNIDPEVGFNTADIYESKIDFTTLQPGDEYKILAEQYYVDNKPVKFQKIVAAKINYKGKDFFAFNFKIGNKNGYYDENGKGMQGMFLTAPIKFRFRITSRYSKNRFHPVLQKNKAHLGTDFAAAYGTPIQATANGTVLEASYTSGNGYYIKIKHSPTYTTQYLHMSRFAAGIRKGVKVSQGQTIGYVGSTGLATGPHVCYRFWKNGKQVDPLKEKRQSTGPINKKYLSDFIKYKDEIIKKYFSS</sequence>
<accession>A0AAE3P105</accession>
<dbReference type="InterPro" id="IPR011055">
    <property type="entry name" value="Dup_hybrid_motif"/>
</dbReference>
<evidence type="ECO:0000313" key="10">
    <source>
        <dbReference type="EMBL" id="MDF1611048.1"/>
    </source>
</evidence>
<keyword evidence="4" id="KW-0479">Metal-binding</keyword>
<dbReference type="InterPro" id="IPR050570">
    <property type="entry name" value="Cell_wall_metabolism_enzyme"/>
</dbReference>
<dbReference type="Pfam" id="PF01551">
    <property type="entry name" value="Peptidase_M23"/>
    <property type="match status" value="1"/>
</dbReference>
<dbReference type="GO" id="GO:0030313">
    <property type="term" value="C:cell envelope"/>
    <property type="evidence" value="ECO:0007669"/>
    <property type="project" value="UniProtKB-SubCell"/>
</dbReference>
<dbReference type="RefSeq" id="WP_321534813.1">
    <property type="nucleotide sequence ID" value="NZ_JARGDL010000002.1"/>
</dbReference>
<reference evidence="10" key="1">
    <citation type="submission" date="2023-03" db="EMBL/GenBank/DDBJ databases">
        <title>Stygiobacter electus gen. nov., sp. nov., facultatively anaerobic thermotolerant bacterium of the class Ignavibacteria from a well of Yessentuki mineral water deposit.</title>
        <authorList>
            <person name="Podosokorskaya O.A."/>
            <person name="Elcheninov A.G."/>
            <person name="Petrova N.F."/>
            <person name="Zavarzina D.G."/>
            <person name="Kublanov I.V."/>
            <person name="Merkel A.Y."/>
        </authorList>
    </citation>
    <scope>NUCLEOTIDE SEQUENCE</scope>
    <source>
        <strain evidence="10">09-Me</strain>
    </source>
</reference>
<keyword evidence="5" id="KW-0378">Hydrolase</keyword>
<dbReference type="GO" id="GO:0006508">
    <property type="term" value="P:proteolysis"/>
    <property type="evidence" value="ECO:0007669"/>
    <property type="project" value="UniProtKB-KW"/>
</dbReference>
<dbReference type="CDD" id="cd12797">
    <property type="entry name" value="M23_peptidase"/>
    <property type="match status" value="1"/>
</dbReference>
<proteinExistence type="predicted"/>
<evidence type="ECO:0000256" key="6">
    <source>
        <dbReference type="ARBA" id="ARBA00022833"/>
    </source>
</evidence>
<evidence type="ECO:0000259" key="9">
    <source>
        <dbReference type="Pfam" id="PF19425"/>
    </source>
</evidence>
<dbReference type="AlphaFoldDB" id="A0AAE3P105"/>
<comment type="caution">
    <text evidence="10">The sequence shown here is derived from an EMBL/GenBank/DDBJ whole genome shotgun (WGS) entry which is preliminary data.</text>
</comment>
<evidence type="ECO:0000259" key="8">
    <source>
        <dbReference type="Pfam" id="PF01551"/>
    </source>
</evidence>
<comment type="cofactor">
    <cofactor evidence="1">
        <name>Zn(2+)</name>
        <dbReference type="ChEBI" id="CHEBI:29105"/>
    </cofactor>
</comment>
<gene>
    <name evidence="10" type="ORF">P0M35_02725</name>
</gene>
<evidence type="ECO:0000256" key="7">
    <source>
        <dbReference type="ARBA" id="ARBA00023049"/>
    </source>
</evidence>
<evidence type="ECO:0000256" key="4">
    <source>
        <dbReference type="ARBA" id="ARBA00022723"/>
    </source>
</evidence>
<comment type="subcellular location">
    <subcellularLocation>
        <location evidence="2">Cell envelope</location>
    </subcellularLocation>
</comment>
<evidence type="ECO:0000256" key="2">
    <source>
        <dbReference type="ARBA" id="ARBA00004196"/>
    </source>
</evidence>
<dbReference type="GO" id="GO:0004222">
    <property type="term" value="F:metalloendopeptidase activity"/>
    <property type="evidence" value="ECO:0007669"/>
    <property type="project" value="TreeGrafter"/>
</dbReference>
<dbReference type="EMBL" id="JARGDL010000002">
    <property type="protein sequence ID" value="MDF1611048.1"/>
    <property type="molecule type" value="Genomic_DNA"/>
</dbReference>
<keyword evidence="11" id="KW-1185">Reference proteome</keyword>
<dbReference type="InterPro" id="IPR016047">
    <property type="entry name" value="M23ase_b-sheet_dom"/>
</dbReference>
<dbReference type="PANTHER" id="PTHR21666">
    <property type="entry name" value="PEPTIDASE-RELATED"/>
    <property type="match status" value="1"/>
</dbReference>
<feature type="domain" description="Csd3-like second N-terminal" evidence="9">
    <location>
        <begin position="141"/>
        <end position="258"/>
    </location>
</feature>
<dbReference type="Pfam" id="PF19425">
    <property type="entry name" value="Csd3_N2"/>
    <property type="match status" value="1"/>
</dbReference>
<dbReference type="SUPFAM" id="SSF51261">
    <property type="entry name" value="Duplicated hybrid motif"/>
    <property type="match status" value="1"/>
</dbReference>
<protein>
    <submittedName>
        <fullName evidence="10">Peptidoglycan DD-metalloendopeptidase family protein</fullName>
    </submittedName>
</protein>
<evidence type="ECO:0000313" key="11">
    <source>
        <dbReference type="Proteomes" id="UP001221302"/>
    </source>
</evidence>
<dbReference type="InterPro" id="IPR045834">
    <property type="entry name" value="Csd3_N2"/>
</dbReference>
<dbReference type="Gene3D" id="3.10.450.350">
    <property type="match status" value="1"/>
</dbReference>
<dbReference type="Proteomes" id="UP001221302">
    <property type="component" value="Unassembled WGS sequence"/>
</dbReference>
<organism evidence="10 11">
    <name type="scientific">Stygiobacter electus</name>
    <dbReference type="NCBI Taxonomy" id="3032292"/>
    <lineage>
        <taxon>Bacteria</taxon>
        <taxon>Pseudomonadati</taxon>
        <taxon>Ignavibacteriota</taxon>
        <taxon>Ignavibacteria</taxon>
        <taxon>Ignavibacteriales</taxon>
        <taxon>Melioribacteraceae</taxon>
        <taxon>Stygiobacter</taxon>
    </lineage>
</organism>
<evidence type="ECO:0000256" key="1">
    <source>
        <dbReference type="ARBA" id="ARBA00001947"/>
    </source>
</evidence>
<keyword evidence="3" id="KW-0645">Protease</keyword>
<feature type="domain" description="M23ase beta-sheet core" evidence="8">
    <location>
        <begin position="272"/>
        <end position="368"/>
    </location>
</feature>
<dbReference type="PANTHER" id="PTHR21666:SF288">
    <property type="entry name" value="CELL DIVISION PROTEIN YTFB"/>
    <property type="match status" value="1"/>
</dbReference>
<name>A0AAE3P105_9BACT</name>
<keyword evidence="6" id="KW-0862">Zinc</keyword>
<evidence type="ECO:0000256" key="3">
    <source>
        <dbReference type="ARBA" id="ARBA00022670"/>
    </source>
</evidence>
<dbReference type="PROSITE" id="PS51257">
    <property type="entry name" value="PROKAR_LIPOPROTEIN"/>
    <property type="match status" value="1"/>
</dbReference>